<organism evidence="2 3">
    <name type="scientific">Pleurodeles waltl</name>
    <name type="common">Iberian ribbed newt</name>
    <dbReference type="NCBI Taxonomy" id="8319"/>
    <lineage>
        <taxon>Eukaryota</taxon>
        <taxon>Metazoa</taxon>
        <taxon>Chordata</taxon>
        <taxon>Craniata</taxon>
        <taxon>Vertebrata</taxon>
        <taxon>Euteleostomi</taxon>
        <taxon>Amphibia</taxon>
        <taxon>Batrachia</taxon>
        <taxon>Caudata</taxon>
        <taxon>Salamandroidea</taxon>
        <taxon>Salamandridae</taxon>
        <taxon>Pleurodelinae</taxon>
        <taxon>Pleurodeles</taxon>
    </lineage>
</organism>
<gene>
    <name evidence="2" type="ORF">NDU88_005778</name>
</gene>
<keyword evidence="3" id="KW-1185">Reference proteome</keyword>
<sequence>MRAGLSWPRTSEPAAASGPHRSFTTPLRGGIGCRDALLPDLGPADGRVVRLSGHVVVNRLKSTAFKMMLVEKALEWLKL</sequence>
<accession>A0AAV7WEC1</accession>
<evidence type="ECO:0000313" key="3">
    <source>
        <dbReference type="Proteomes" id="UP001066276"/>
    </source>
</evidence>
<dbReference type="AlphaFoldDB" id="A0AAV7WEC1"/>
<name>A0AAV7WEC1_PLEWA</name>
<proteinExistence type="predicted"/>
<comment type="caution">
    <text evidence="2">The sequence shown here is derived from an EMBL/GenBank/DDBJ whole genome shotgun (WGS) entry which is preliminary data.</text>
</comment>
<reference evidence="2" key="1">
    <citation type="journal article" date="2022" name="bioRxiv">
        <title>Sequencing and chromosome-scale assembly of the giantPleurodeles waltlgenome.</title>
        <authorList>
            <person name="Brown T."/>
            <person name="Elewa A."/>
            <person name="Iarovenko S."/>
            <person name="Subramanian E."/>
            <person name="Araus A.J."/>
            <person name="Petzold A."/>
            <person name="Susuki M."/>
            <person name="Suzuki K.-i.T."/>
            <person name="Hayashi T."/>
            <person name="Toyoda A."/>
            <person name="Oliveira C."/>
            <person name="Osipova E."/>
            <person name="Leigh N.D."/>
            <person name="Simon A."/>
            <person name="Yun M.H."/>
        </authorList>
    </citation>
    <scope>NUCLEOTIDE SEQUENCE</scope>
    <source>
        <strain evidence="2">20211129_DDA</strain>
        <tissue evidence="2">Liver</tissue>
    </source>
</reference>
<dbReference type="EMBL" id="JANPWB010000002">
    <property type="protein sequence ID" value="KAJ1210414.1"/>
    <property type="molecule type" value="Genomic_DNA"/>
</dbReference>
<evidence type="ECO:0000313" key="2">
    <source>
        <dbReference type="EMBL" id="KAJ1210414.1"/>
    </source>
</evidence>
<evidence type="ECO:0000256" key="1">
    <source>
        <dbReference type="SAM" id="MobiDB-lite"/>
    </source>
</evidence>
<protein>
    <submittedName>
        <fullName evidence="2">Uncharacterized protein</fullName>
    </submittedName>
</protein>
<feature type="region of interest" description="Disordered" evidence="1">
    <location>
        <begin position="1"/>
        <end position="27"/>
    </location>
</feature>
<dbReference type="Proteomes" id="UP001066276">
    <property type="component" value="Chromosome 1_2"/>
</dbReference>